<gene>
    <name evidence="1" type="ORF">DSL72_009023</name>
</gene>
<protein>
    <submittedName>
        <fullName evidence="1">Uncharacterized protein</fullName>
    </submittedName>
</protein>
<dbReference type="AlphaFoldDB" id="A0A8A3PN74"/>
<organism evidence="1 2">
    <name type="scientific">Monilinia vaccinii-corymbosi</name>
    <dbReference type="NCBI Taxonomy" id="61207"/>
    <lineage>
        <taxon>Eukaryota</taxon>
        <taxon>Fungi</taxon>
        <taxon>Dikarya</taxon>
        <taxon>Ascomycota</taxon>
        <taxon>Pezizomycotina</taxon>
        <taxon>Leotiomycetes</taxon>
        <taxon>Helotiales</taxon>
        <taxon>Sclerotiniaceae</taxon>
        <taxon>Monilinia</taxon>
    </lineage>
</organism>
<evidence type="ECO:0000313" key="2">
    <source>
        <dbReference type="Proteomes" id="UP000672032"/>
    </source>
</evidence>
<accession>A0A8A3PN74</accession>
<reference evidence="1" key="1">
    <citation type="submission" date="2020-10" db="EMBL/GenBank/DDBJ databases">
        <title>Genome Sequence of Monilinia vaccinii-corymbosi Sheds Light on Mummy Berry Disease Infection of Blueberry and Mating Type.</title>
        <authorList>
            <person name="Yow A.G."/>
            <person name="Zhang Y."/>
            <person name="Bansal K."/>
            <person name="Eacker S.M."/>
            <person name="Sullivan S."/>
            <person name="Liachko I."/>
            <person name="Cubeta M.A."/>
            <person name="Rollins J.A."/>
            <person name="Ashrafi H."/>
        </authorList>
    </citation>
    <scope>NUCLEOTIDE SEQUENCE</scope>
    <source>
        <strain evidence="1">RL-1</strain>
    </source>
</reference>
<proteinExistence type="predicted"/>
<sequence length="757" mass="86289">MESPIVRLTPTLFSIRYGFAPGHGKSLLTPVTPLPYILPLLSDGDASSWKARNDIEEYQRDLLHSYTTRMLRELDAITERDLDHSTLLNPILPCLRRSQWETSENMIGGKDAKAYVSDGPSLGREEDVIWLAENDLVWEELVPILRLASWIIIKLSKTPWFDAMMMSERIEVSTHRLKADTLLNHLHEGLDQMQNELTQIKLRPLKTVIKGEAEALMHFLISKILLPRMKLCFVSETINPLSGQPYPRQRESGKRVFGSCSHDKGRIIIFISYQQIAPLLNLHLNDAERLAERFGCATIIAHEFMHALNKAKVHYYDPVNGSNPQQDFEPYFEDEIEAELGYSSISNFFGGYAEGFTKFIPVYNAPQMGFFLTSFPGLSAGNTQPTLKCLSKSNPSIHLSIPLPVTYYEVLNSNQFWEQQVTAFGMIKAPVFMGGATFAQPHGWKVIQEDEERFAKQRRISLYESAAYETPYARHESAVSEIHMNKVITYYLSIEDLKEKTREAMDQSEWLIKSMSNPYEGFSSDVSSMIDALEELLKLHEGIIEFIPTMDKHAGEAALHHHATPDGRSAARTFHADFLRFVDSLILTEIPESEVGCQKILARLEDLGKTVPFLDATEDSASDEEPKEVQMMRKIHEAFIQASESDDADQSPCRKLCDEVLGSLACSLYSQAQARVFKSRLHRIGIYEEIALIRRASETFSLIHDGTIPVSYPLWDEEEISNLEEHVYEWMPIYERMLRLRGQPEESVDSEICYTWG</sequence>
<dbReference type="Proteomes" id="UP000672032">
    <property type="component" value="Chromosome 8"/>
</dbReference>
<dbReference type="EMBL" id="CP063412">
    <property type="protein sequence ID" value="QSZ36932.1"/>
    <property type="molecule type" value="Genomic_DNA"/>
</dbReference>
<evidence type="ECO:0000313" key="1">
    <source>
        <dbReference type="EMBL" id="QSZ36932.1"/>
    </source>
</evidence>
<dbReference type="OrthoDB" id="10254945at2759"/>
<keyword evidence="2" id="KW-1185">Reference proteome</keyword>
<name>A0A8A3PN74_9HELO</name>